<protein>
    <recommendedName>
        <fullName evidence="6">Major facilitator superfamily (MFS) profile domain-containing protein</fullName>
    </recommendedName>
</protein>
<dbReference type="EMBL" id="CANHGI010000004">
    <property type="protein sequence ID" value="CAI5448077.1"/>
    <property type="molecule type" value="Genomic_DNA"/>
</dbReference>
<dbReference type="PROSITE" id="PS50850">
    <property type="entry name" value="MFS"/>
    <property type="match status" value="1"/>
</dbReference>
<feature type="transmembrane region" description="Helical" evidence="5">
    <location>
        <begin position="283"/>
        <end position="304"/>
    </location>
</feature>
<evidence type="ECO:0000256" key="5">
    <source>
        <dbReference type="SAM" id="Phobius"/>
    </source>
</evidence>
<reference evidence="7" key="1">
    <citation type="submission" date="2022-11" db="EMBL/GenBank/DDBJ databases">
        <authorList>
            <person name="Kikuchi T."/>
        </authorList>
    </citation>
    <scope>NUCLEOTIDE SEQUENCE</scope>
    <source>
        <strain evidence="7">PS1010</strain>
    </source>
</reference>
<dbReference type="InterPro" id="IPR005828">
    <property type="entry name" value="MFS_sugar_transport-like"/>
</dbReference>
<comment type="caution">
    <text evidence="7">The sequence shown here is derived from an EMBL/GenBank/DDBJ whole genome shotgun (WGS) entry which is preliminary data.</text>
</comment>
<feature type="domain" description="Major facilitator superfamily (MFS) profile" evidence="6">
    <location>
        <begin position="31"/>
        <end position="472"/>
    </location>
</feature>
<dbReference type="PANTHER" id="PTHR23503">
    <property type="entry name" value="SOLUTE CARRIER FAMILY 2"/>
    <property type="match status" value="1"/>
</dbReference>
<feature type="transmembrane region" description="Helical" evidence="5">
    <location>
        <begin position="381"/>
        <end position="404"/>
    </location>
</feature>
<feature type="transmembrane region" description="Helical" evidence="5">
    <location>
        <begin position="203"/>
        <end position="223"/>
    </location>
</feature>
<dbReference type="InterPro" id="IPR020846">
    <property type="entry name" value="MFS_dom"/>
</dbReference>
<dbReference type="Proteomes" id="UP001152747">
    <property type="component" value="Unassembled WGS sequence"/>
</dbReference>
<feature type="transmembrane region" description="Helical" evidence="5">
    <location>
        <begin position="348"/>
        <end position="369"/>
    </location>
</feature>
<evidence type="ECO:0000313" key="8">
    <source>
        <dbReference type="Proteomes" id="UP001152747"/>
    </source>
</evidence>
<dbReference type="InterPro" id="IPR036259">
    <property type="entry name" value="MFS_trans_sf"/>
</dbReference>
<dbReference type="AlphaFoldDB" id="A0A9P1N514"/>
<comment type="subcellular location">
    <subcellularLocation>
        <location evidence="1">Membrane</location>
        <topology evidence="1">Multi-pass membrane protein</topology>
    </subcellularLocation>
</comment>
<dbReference type="GO" id="GO:0015149">
    <property type="term" value="F:hexose transmembrane transporter activity"/>
    <property type="evidence" value="ECO:0007669"/>
    <property type="project" value="TreeGrafter"/>
</dbReference>
<evidence type="ECO:0000259" key="6">
    <source>
        <dbReference type="PROSITE" id="PS50850"/>
    </source>
</evidence>
<accession>A0A9P1N514</accession>
<evidence type="ECO:0000256" key="2">
    <source>
        <dbReference type="ARBA" id="ARBA00022692"/>
    </source>
</evidence>
<proteinExistence type="predicted"/>
<feature type="transmembrane region" description="Helical" evidence="5">
    <location>
        <begin position="81"/>
        <end position="99"/>
    </location>
</feature>
<feature type="transmembrane region" description="Helical" evidence="5">
    <location>
        <begin position="27"/>
        <end position="48"/>
    </location>
</feature>
<feature type="transmembrane region" description="Helical" evidence="5">
    <location>
        <begin position="316"/>
        <end position="336"/>
    </location>
</feature>
<feature type="transmembrane region" description="Helical" evidence="5">
    <location>
        <begin position="111"/>
        <end position="131"/>
    </location>
</feature>
<evidence type="ECO:0000256" key="3">
    <source>
        <dbReference type="ARBA" id="ARBA00022989"/>
    </source>
</evidence>
<sequence>MQDAEEVQNSLLPPAEKKHSTWPPFRLGFIAILVSFGSSFNFGFQLLITNPAQQAFISFLNDSKTQQGIKVEDVKSLENEWSLIVAVFFLGSIFGAFLIRAVSENFGRKNGLIISVTVQIISCLLAIFSYFIKSYQVYTVSRLLMGIGITKSMGISAMFITESSPVHCRGVASILNGIILQFSIIVGSILAMPKLLGTSTQWYLLYVFQLIISFVVLISLPWIHDSPGYLNHRGKKQKAVKSVEFYHSVSKEVAETVVNSLKFEEKKSLLGVWGDAVTRKGTILGMLVSMGMAMTGISVINAFAFEILLNTGLEKFEASIANVFVCTFSLAGILVSTRIIDHHGRRPLLLCTFMILAVVNCMIVGLMYFHKWSESPIIGYLLVATICLFNFIFAMGPGPVSLFLSGELVSQAARSASSTWSNSIMATFRFFCLALYLPLKNATSEYTAYATFFIFPMIFATIVLYFKLPETKGDCEKRKTLS</sequence>
<dbReference type="PANTHER" id="PTHR23503:SF96">
    <property type="entry name" value="MAJOR FACILITATOR SUPERFAMILY (MFS) PROFILE DOMAIN-CONTAINING PROTEIN"/>
    <property type="match status" value="1"/>
</dbReference>
<dbReference type="Gene3D" id="1.20.1250.20">
    <property type="entry name" value="MFS general substrate transporter like domains"/>
    <property type="match status" value="1"/>
</dbReference>
<evidence type="ECO:0000256" key="4">
    <source>
        <dbReference type="ARBA" id="ARBA00023136"/>
    </source>
</evidence>
<gene>
    <name evidence="7" type="ORF">CAMP_LOCUS10714</name>
</gene>
<evidence type="ECO:0000256" key="1">
    <source>
        <dbReference type="ARBA" id="ARBA00004141"/>
    </source>
</evidence>
<keyword evidence="3 5" id="KW-1133">Transmembrane helix</keyword>
<organism evidence="7 8">
    <name type="scientific">Caenorhabditis angaria</name>
    <dbReference type="NCBI Taxonomy" id="860376"/>
    <lineage>
        <taxon>Eukaryota</taxon>
        <taxon>Metazoa</taxon>
        <taxon>Ecdysozoa</taxon>
        <taxon>Nematoda</taxon>
        <taxon>Chromadorea</taxon>
        <taxon>Rhabditida</taxon>
        <taxon>Rhabditina</taxon>
        <taxon>Rhabditomorpha</taxon>
        <taxon>Rhabditoidea</taxon>
        <taxon>Rhabditidae</taxon>
        <taxon>Peloderinae</taxon>
        <taxon>Caenorhabditis</taxon>
    </lineage>
</organism>
<keyword evidence="8" id="KW-1185">Reference proteome</keyword>
<dbReference type="GO" id="GO:0016020">
    <property type="term" value="C:membrane"/>
    <property type="evidence" value="ECO:0007669"/>
    <property type="project" value="UniProtKB-SubCell"/>
</dbReference>
<dbReference type="InterPro" id="IPR045263">
    <property type="entry name" value="GLUT"/>
</dbReference>
<keyword evidence="2 5" id="KW-0812">Transmembrane</keyword>
<feature type="transmembrane region" description="Helical" evidence="5">
    <location>
        <begin position="173"/>
        <end position="191"/>
    </location>
</feature>
<dbReference type="SUPFAM" id="SSF103473">
    <property type="entry name" value="MFS general substrate transporter"/>
    <property type="match status" value="1"/>
</dbReference>
<keyword evidence="4 5" id="KW-0472">Membrane</keyword>
<feature type="transmembrane region" description="Helical" evidence="5">
    <location>
        <begin position="449"/>
        <end position="468"/>
    </location>
</feature>
<name>A0A9P1N514_9PELO</name>
<dbReference type="OrthoDB" id="4540492at2759"/>
<dbReference type="Pfam" id="PF00083">
    <property type="entry name" value="Sugar_tr"/>
    <property type="match status" value="1"/>
</dbReference>
<evidence type="ECO:0000313" key="7">
    <source>
        <dbReference type="EMBL" id="CAI5448077.1"/>
    </source>
</evidence>